<proteinExistence type="predicted"/>
<feature type="transmembrane region" description="Helical" evidence="1">
    <location>
        <begin position="76"/>
        <end position="99"/>
    </location>
</feature>
<dbReference type="RefSeq" id="XP_040766423.1">
    <property type="nucleotide sequence ID" value="XM_040902682.1"/>
</dbReference>
<dbReference type="Proteomes" id="UP000076871">
    <property type="component" value="Unassembled WGS sequence"/>
</dbReference>
<keyword evidence="3" id="KW-1185">Reference proteome</keyword>
<organism evidence="2 3">
    <name type="scientific">Laetiporus sulphureus 93-53</name>
    <dbReference type="NCBI Taxonomy" id="1314785"/>
    <lineage>
        <taxon>Eukaryota</taxon>
        <taxon>Fungi</taxon>
        <taxon>Dikarya</taxon>
        <taxon>Basidiomycota</taxon>
        <taxon>Agaricomycotina</taxon>
        <taxon>Agaricomycetes</taxon>
        <taxon>Polyporales</taxon>
        <taxon>Laetiporus</taxon>
    </lineage>
</organism>
<evidence type="ECO:0000256" key="1">
    <source>
        <dbReference type="SAM" id="Phobius"/>
    </source>
</evidence>
<dbReference type="EMBL" id="KV427614">
    <property type="protein sequence ID" value="KZT08683.1"/>
    <property type="molecule type" value="Genomic_DNA"/>
</dbReference>
<name>A0A165FAP6_9APHY</name>
<evidence type="ECO:0000313" key="2">
    <source>
        <dbReference type="EMBL" id="KZT08683.1"/>
    </source>
</evidence>
<keyword evidence="1" id="KW-1133">Transmembrane helix</keyword>
<sequence>MLARLLLLQPTYHTLSHLKSRYSPRLPSTITAILSYFVRVCFRHVGIMASNAMCTRVMNLLGDIAAFLRHTIRLELLFWICVLSLGMARLLAVAVSAASRAHDRMNVRMAFRIAHRGNRSGEASIAGWMGLKDLSQFVHLMPPLWLVPHRPGTSAPPGNAACCPASVPGNGTMCILPAGGSRRILRTTALAASSILAICSSVLRRGIKSE</sequence>
<dbReference type="GeneID" id="63819713"/>
<keyword evidence="1" id="KW-0812">Transmembrane</keyword>
<dbReference type="InParanoid" id="A0A165FAP6"/>
<accession>A0A165FAP6</accession>
<reference evidence="2 3" key="1">
    <citation type="journal article" date="2016" name="Mol. Biol. Evol.">
        <title>Comparative Genomics of Early-Diverging Mushroom-Forming Fungi Provides Insights into the Origins of Lignocellulose Decay Capabilities.</title>
        <authorList>
            <person name="Nagy L.G."/>
            <person name="Riley R."/>
            <person name="Tritt A."/>
            <person name="Adam C."/>
            <person name="Daum C."/>
            <person name="Floudas D."/>
            <person name="Sun H."/>
            <person name="Yadav J.S."/>
            <person name="Pangilinan J."/>
            <person name="Larsson K.H."/>
            <person name="Matsuura K."/>
            <person name="Barry K."/>
            <person name="Labutti K."/>
            <person name="Kuo R."/>
            <person name="Ohm R.A."/>
            <person name="Bhattacharya S.S."/>
            <person name="Shirouzu T."/>
            <person name="Yoshinaga Y."/>
            <person name="Martin F.M."/>
            <person name="Grigoriev I.V."/>
            <person name="Hibbett D.S."/>
        </authorList>
    </citation>
    <scope>NUCLEOTIDE SEQUENCE [LARGE SCALE GENOMIC DNA]</scope>
    <source>
        <strain evidence="2 3">93-53</strain>
    </source>
</reference>
<gene>
    <name evidence="2" type="ORF">LAESUDRAFT_49493</name>
</gene>
<evidence type="ECO:0000313" key="3">
    <source>
        <dbReference type="Proteomes" id="UP000076871"/>
    </source>
</evidence>
<keyword evidence="1" id="KW-0472">Membrane</keyword>
<protein>
    <submittedName>
        <fullName evidence="2">Uncharacterized protein</fullName>
    </submittedName>
</protein>
<dbReference type="AlphaFoldDB" id="A0A165FAP6"/>